<feature type="transmembrane region" description="Helical" evidence="3">
    <location>
        <begin position="204"/>
        <end position="224"/>
    </location>
</feature>
<feature type="transmembrane region" description="Helical" evidence="3">
    <location>
        <begin position="277"/>
        <end position="300"/>
    </location>
</feature>
<evidence type="ECO:0000313" key="5">
    <source>
        <dbReference type="Proteomes" id="UP000019473"/>
    </source>
</evidence>
<evidence type="ECO:0000256" key="2">
    <source>
        <dbReference type="ARBA" id="ARBA00006727"/>
    </source>
</evidence>
<dbReference type="HOGENOM" id="CLU_001265_1_1_1"/>
<dbReference type="GO" id="GO:0022857">
    <property type="term" value="F:transmembrane transporter activity"/>
    <property type="evidence" value="ECO:0007669"/>
    <property type="project" value="InterPro"/>
</dbReference>
<feature type="transmembrane region" description="Helical" evidence="3">
    <location>
        <begin position="168"/>
        <end position="192"/>
    </location>
</feature>
<protein>
    <recommendedName>
        <fullName evidence="6">Major facilitator superfamily (MFS) profile domain-containing protein</fullName>
    </recommendedName>
</protein>
<feature type="transmembrane region" description="Helical" evidence="3">
    <location>
        <begin position="370"/>
        <end position="395"/>
    </location>
</feature>
<dbReference type="RefSeq" id="XP_007756790.1">
    <property type="nucleotide sequence ID" value="XM_007758600.1"/>
</dbReference>
<comment type="caution">
    <text evidence="4">The sequence shown here is derived from an EMBL/GenBank/DDBJ whole genome shotgun (WGS) entry which is preliminary data.</text>
</comment>
<evidence type="ECO:0000256" key="1">
    <source>
        <dbReference type="ARBA" id="ARBA00004141"/>
    </source>
</evidence>
<keyword evidence="3" id="KW-0472">Membrane</keyword>
<accession>W9VX88</accession>
<feature type="transmembrane region" description="Helical" evidence="3">
    <location>
        <begin position="117"/>
        <end position="135"/>
    </location>
</feature>
<comment type="subcellular location">
    <subcellularLocation>
        <location evidence="1">Membrane</location>
        <topology evidence="1">Multi-pass membrane protein</topology>
    </subcellularLocation>
</comment>
<dbReference type="Proteomes" id="UP000019473">
    <property type="component" value="Unassembled WGS sequence"/>
</dbReference>
<dbReference type="PANTHER" id="PTHR11360">
    <property type="entry name" value="MONOCARBOXYLATE TRANSPORTER"/>
    <property type="match status" value="1"/>
</dbReference>
<sequence length="472" mass="50832">MSSQDASDCEKDVIEDQFVAERRLGDHALTKKITHPELHRATSTLSRIASRISTREDIDPGPPPDGGLRAWTQVAIGFTACFCTWGFINASLPHLPTISFGVFQTYYTSALGEPQSTISWVGSVQLWVVFFMSAFSGRALDAGLLIPTFAVGCTIQLFGIFMTSLCKVFWQLVLAQGICTGLGAGIFFTPTMGLVTTYFKKRRGLAVAIVSSGNSVGGAVYPTIVRQLLPKIGFAWTIRVVGFVNLVLLGLCLAFLRPRLPPRKAGPLVEWKPFTEAPYVCVLVGMSFVFGGLFFSYYYLASFGRDILHMSYSDSLTLLIIFNGAGVPVRLATGYIADRFLGPLNAVVPLLFINALFALCWIAVKSQAGMYVFATFYGFSAGAFQCLMPTVVTSLNNDLQRNGIRMGMAFSLFSFAGLAGPPIGGALLTTNGGGRGGYLVAQLCLGILTAVGASLMCAARVYKAGWSLKVKC</sequence>
<proteinExistence type="inferred from homology"/>
<dbReference type="InterPro" id="IPR036259">
    <property type="entry name" value="MFS_trans_sf"/>
</dbReference>
<dbReference type="GO" id="GO:0016020">
    <property type="term" value="C:membrane"/>
    <property type="evidence" value="ECO:0007669"/>
    <property type="project" value="UniProtKB-SubCell"/>
</dbReference>
<evidence type="ECO:0008006" key="6">
    <source>
        <dbReference type="Google" id="ProtNLM"/>
    </source>
</evidence>
<feature type="transmembrane region" description="Helical" evidence="3">
    <location>
        <begin position="344"/>
        <end position="364"/>
    </location>
</feature>
<evidence type="ECO:0000256" key="3">
    <source>
        <dbReference type="SAM" id="Phobius"/>
    </source>
</evidence>
<comment type="similarity">
    <text evidence="2">Belongs to the major facilitator superfamily. Monocarboxylate porter (TC 2.A.1.13) family.</text>
</comment>
<keyword evidence="3" id="KW-0812">Transmembrane</keyword>
<evidence type="ECO:0000313" key="4">
    <source>
        <dbReference type="EMBL" id="EXJ60437.1"/>
    </source>
</evidence>
<feature type="transmembrane region" description="Helical" evidence="3">
    <location>
        <begin position="70"/>
        <end position="88"/>
    </location>
</feature>
<dbReference type="OrthoDB" id="6499973at2759"/>
<feature type="transmembrane region" description="Helical" evidence="3">
    <location>
        <begin position="142"/>
        <end position="162"/>
    </location>
</feature>
<keyword evidence="3" id="KW-1133">Transmembrane helix</keyword>
<dbReference type="SUPFAM" id="SSF103473">
    <property type="entry name" value="MFS general substrate transporter"/>
    <property type="match status" value="1"/>
</dbReference>
<dbReference type="InterPro" id="IPR050327">
    <property type="entry name" value="Proton-linked_MCT"/>
</dbReference>
<gene>
    <name evidence="4" type="ORF">A1O7_04589</name>
</gene>
<reference evidence="4 5" key="1">
    <citation type="submission" date="2013-03" db="EMBL/GenBank/DDBJ databases">
        <title>The Genome Sequence of Cladophialophora yegresii CBS 114405.</title>
        <authorList>
            <consortium name="The Broad Institute Genomics Platform"/>
            <person name="Cuomo C."/>
            <person name="de Hoog S."/>
            <person name="Gorbushina A."/>
            <person name="Walker B."/>
            <person name="Young S.K."/>
            <person name="Zeng Q."/>
            <person name="Gargeya S."/>
            <person name="Fitzgerald M."/>
            <person name="Haas B."/>
            <person name="Abouelleil A."/>
            <person name="Allen A.W."/>
            <person name="Alvarado L."/>
            <person name="Arachchi H.M."/>
            <person name="Berlin A.M."/>
            <person name="Chapman S.B."/>
            <person name="Gainer-Dewar J."/>
            <person name="Goldberg J."/>
            <person name="Griggs A."/>
            <person name="Gujja S."/>
            <person name="Hansen M."/>
            <person name="Howarth C."/>
            <person name="Imamovic A."/>
            <person name="Ireland A."/>
            <person name="Larimer J."/>
            <person name="McCowan C."/>
            <person name="Murphy C."/>
            <person name="Pearson M."/>
            <person name="Poon T.W."/>
            <person name="Priest M."/>
            <person name="Roberts A."/>
            <person name="Saif S."/>
            <person name="Shea T."/>
            <person name="Sisk P."/>
            <person name="Sykes S."/>
            <person name="Wortman J."/>
            <person name="Nusbaum C."/>
            <person name="Birren B."/>
        </authorList>
    </citation>
    <scope>NUCLEOTIDE SEQUENCE [LARGE SCALE GENOMIC DNA]</scope>
    <source>
        <strain evidence="4 5">CBS 114405</strain>
    </source>
</reference>
<name>W9VX88_9EURO</name>
<dbReference type="VEuPathDB" id="FungiDB:A1O7_04589"/>
<feature type="transmembrane region" description="Helical" evidence="3">
    <location>
        <begin position="407"/>
        <end position="428"/>
    </location>
</feature>
<feature type="transmembrane region" description="Helical" evidence="3">
    <location>
        <begin position="312"/>
        <end position="332"/>
    </location>
</feature>
<feature type="transmembrane region" description="Helical" evidence="3">
    <location>
        <begin position="440"/>
        <end position="462"/>
    </location>
</feature>
<feature type="transmembrane region" description="Helical" evidence="3">
    <location>
        <begin position="236"/>
        <end position="256"/>
    </location>
</feature>
<dbReference type="eggNOG" id="KOG2504">
    <property type="taxonomic scope" value="Eukaryota"/>
</dbReference>
<dbReference type="Gene3D" id="1.20.1250.20">
    <property type="entry name" value="MFS general substrate transporter like domains"/>
    <property type="match status" value="2"/>
</dbReference>
<dbReference type="InterPro" id="IPR011701">
    <property type="entry name" value="MFS"/>
</dbReference>
<keyword evidence="5" id="KW-1185">Reference proteome</keyword>
<organism evidence="4 5">
    <name type="scientific">Cladophialophora yegresii CBS 114405</name>
    <dbReference type="NCBI Taxonomy" id="1182544"/>
    <lineage>
        <taxon>Eukaryota</taxon>
        <taxon>Fungi</taxon>
        <taxon>Dikarya</taxon>
        <taxon>Ascomycota</taxon>
        <taxon>Pezizomycotina</taxon>
        <taxon>Eurotiomycetes</taxon>
        <taxon>Chaetothyriomycetidae</taxon>
        <taxon>Chaetothyriales</taxon>
        <taxon>Herpotrichiellaceae</taxon>
        <taxon>Cladophialophora</taxon>
    </lineage>
</organism>
<dbReference type="Pfam" id="PF07690">
    <property type="entry name" value="MFS_1"/>
    <property type="match status" value="1"/>
</dbReference>
<dbReference type="GeneID" id="19179175"/>
<dbReference type="PANTHER" id="PTHR11360:SF130">
    <property type="entry name" value="MAJOR FACILITATOR SUPERFAMILY (MFS) PROFILE DOMAIN-CONTAINING PROTEIN-RELATED"/>
    <property type="match status" value="1"/>
</dbReference>
<dbReference type="EMBL" id="AMGW01000003">
    <property type="protein sequence ID" value="EXJ60437.1"/>
    <property type="molecule type" value="Genomic_DNA"/>
</dbReference>
<dbReference type="AlphaFoldDB" id="W9VX88"/>